<dbReference type="Pfam" id="PF05036">
    <property type="entry name" value="SPOR"/>
    <property type="match status" value="1"/>
</dbReference>
<sequence>MMAEKNGNQALAEAFSNAAERKSFFFEPSSRLQLVEKLEHLNRFSDFLLLVIGPDGAGKSTLLQRLRDSEPDRTIRVCHIDGAVNTSLTAMLKALSEQLSPQIITDTDDQQILNGIYDFVQVMAAEHIQWIIIADNAELLDVGALKLLLQMLSDAQGLPLKPHLLMAGTDLLNSRLQQIEEFSLLEAQVHKLELQRFTAEEAHSYLAQRYSAAQSLTEKQLTAVYEASSGYPGSLNQQVEQFFRSGNVSRTRTEPGMPRNYLVGIATVMLLVLSVALWQFWPGTVATDNDRTQVQLQVPVEKESVVPADTAAPVDEVAIASTQANANTEAQTVVLNKPATYTPGQDSQLKQDAEVVISKPAVIAETTIATVEAAQPPIAPVVEQISVKESVVEKPVVEEIRVDAAAETKTQPTVATSTIAPATISAKESIATKAAPVSVASAPLSAAEKALLSWADTSYTLQMLGAGARQSAEKFINAQAQPQKFYLFQTEYKNKPWFVVVYGQYKDRAAAAAASKSLPSGLVRLKPWARSIQGIQADLAARK</sequence>
<dbReference type="RefSeq" id="WP_124927707.1">
    <property type="nucleotide sequence ID" value="NZ_BMOH01000002.1"/>
</dbReference>
<dbReference type="PROSITE" id="PS51724">
    <property type="entry name" value="SPOR"/>
    <property type="match status" value="1"/>
</dbReference>
<dbReference type="InterPro" id="IPR052026">
    <property type="entry name" value="ExeA_AAA_ATPase_DNA-bind"/>
</dbReference>
<dbReference type="AlphaFoldDB" id="A0A3P1SK31"/>
<comment type="caution">
    <text evidence="3">The sequence shown here is derived from an EMBL/GenBank/DDBJ whole genome shotgun (WGS) entry which is preliminary data.</text>
</comment>
<dbReference type="Proteomes" id="UP000267535">
    <property type="component" value="Unassembled WGS sequence"/>
</dbReference>
<dbReference type="InterPro" id="IPR007730">
    <property type="entry name" value="SPOR-like_dom"/>
</dbReference>
<dbReference type="OrthoDB" id="6189127at2"/>
<evidence type="ECO:0000259" key="2">
    <source>
        <dbReference type="PROSITE" id="PS51724"/>
    </source>
</evidence>
<evidence type="ECO:0000313" key="3">
    <source>
        <dbReference type="EMBL" id="RRC97249.1"/>
    </source>
</evidence>
<dbReference type="PANTHER" id="PTHR35894:SF7">
    <property type="entry name" value="GENERAL SECRETION PATHWAY PROTEIN A-RELATED"/>
    <property type="match status" value="1"/>
</dbReference>
<feature type="transmembrane region" description="Helical" evidence="1">
    <location>
        <begin position="260"/>
        <end position="281"/>
    </location>
</feature>
<keyword evidence="4" id="KW-1185">Reference proteome</keyword>
<keyword evidence="1" id="KW-1133">Transmembrane helix</keyword>
<dbReference type="PANTHER" id="PTHR35894">
    <property type="entry name" value="GENERAL SECRETION PATHWAY PROTEIN A-RELATED"/>
    <property type="match status" value="1"/>
</dbReference>
<organism evidence="3 4">
    <name type="scientific">Amphritea balenae</name>
    <dbReference type="NCBI Taxonomy" id="452629"/>
    <lineage>
        <taxon>Bacteria</taxon>
        <taxon>Pseudomonadati</taxon>
        <taxon>Pseudomonadota</taxon>
        <taxon>Gammaproteobacteria</taxon>
        <taxon>Oceanospirillales</taxon>
        <taxon>Oceanospirillaceae</taxon>
        <taxon>Amphritea</taxon>
    </lineage>
</organism>
<dbReference type="GO" id="GO:0016887">
    <property type="term" value="F:ATP hydrolysis activity"/>
    <property type="evidence" value="ECO:0007669"/>
    <property type="project" value="InterPro"/>
</dbReference>
<dbReference type="InterPro" id="IPR036680">
    <property type="entry name" value="SPOR-like_sf"/>
</dbReference>
<dbReference type="Gene3D" id="3.30.70.1070">
    <property type="entry name" value="Sporulation related repeat"/>
    <property type="match status" value="1"/>
</dbReference>
<reference evidence="3 4" key="1">
    <citation type="submission" date="2018-11" db="EMBL/GenBank/DDBJ databases">
        <title>The draft genome sequence of Amphritea balenae JAMM 1525T.</title>
        <authorList>
            <person name="Fang Z."/>
            <person name="Zhang Y."/>
            <person name="Han X."/>
        </authorList>
    </citation>
    <scope>NUCLEOTIDE SEQUENCE [LARGE SCALE GENOMIC DNA]</scope>
    <source>
        <strain evidence="3 4">JAMM 1525</strain>
    </source>
</reference>
<dbReference type="SUPFAM" id="SSF52540">
    <property type="entry name" value="P-loop containing nucleoside triphosphate hydrolases"/>
    <property type="match status" value="1"/>
</dbReference>
<dbReference type="Gene3D" id="3.40.50.300">
    <property type="entry name" value="P-loop containing nucleotide triphosphate hydrolases"/>
    <property type="match status" value="1"/>
</dbReference>
<name>A0A3P1SK31_9GAMM</name>
<accession>A0A3P1SK31</accession>
<protein>
    <recommendedName>
        <fullName evidence="2">SPOR domain-containing protein</fullName>
    </recommendedName>
</protein>
<dbReference type="Pfam" id="PF13401">
    <property type="entry name" value="AAA_22"/>
    <property type="match status" value="1"/>
</dbReference>
<dbReference type="GO" id="GO:0042834">
    <property type="term" value="F:peptidoglycan binding"/>
    <property type="evidence" value="ECO:0007669"/>
    <property type="project" value="InterPro"/>
</dbReference>
<evidence type="ECO:0000313" key="4">
    <source>
        <dbReference type="Proteomes" id="UP000267535"/>
    </source>
</evidence>
<proteinExistence type="predicted"/>
<evidence type="ECO:0000256" key="1">
    <source>
        <dbReference type="SAM" id="Phobius"/>
    </source>
</evidence>
<keyword evidence="1" id="KW-0472">Membrane</keyword>
<gene>
    <name evidence="3" type="ORF">EHS89_18755</name>
</gene>
<keyword evidence="1" id="KW-0812">Transmembrane</keyword>
<dbReference type="EMBL" id="RQXV01000013">
    <property type="protein sequence ID" value="RRC97249.1"/>
    <property type="molecule type" value="Genomic_DNA"/>
</dbReference>
<feature type="domain" description="SPOR" evidence="2">
    <location>
        <begin position="453"/>
        <end position="531"/>
    </location>
</feature>
<dbReference type="InterPro" id="IPR049945">
    <property type="entry name" value="AAA_22"/>
</dbReference>
<dbReference type="InterPro" id="IPR027417">
    <property type="entry name" value="P-loop_NTPase"/>
</dbReference>